<reference evidence="3 4" key="1">
    <citation type="submission" date="2017-11" db="EMBL/GenBank/DDBJ databases">
        <title>Evolution of Phototrophy in the Chloroflexi Phylum Driven by Horizontal Gene Transfer.</title>
        <authorList>
            <person name="Ward L.M."/>
            <person name="Hemp J."/>
            <person name="Shih P.M."/>
            <person name="Mcglynn S.E."/>
            <person name="Fischer W."/>
        </authorList>
    </citation>
    <scope>NUCLEOTIDE SEQUENCE [LARGE SCALE GENOMIC DNA]</scope>
    <source>
        <strain evidence="3">JP3_7</strain>
    </source>
</reference>
<dbReference type="SMART" id="SM00854">
    <property type="entry name" value="PGA_cap"/>
    <property type="match status" value="1"/>
</dbReference>
<comment type="caution">
    <text evidence="3">The sequence shown here is derived from an EMBL/GenBank/DDBJ whole genome shotgun (WGS) entry which is preliminary data.</text>
</comment>
<dbReference type="InterPro" id="IPR019079">
    <property type="entry name" value="Capsule_synth_CapA"/>
</dbReference>
<dbReference type="InterPro" id="IPR052169">
    <property type="entry name" value="CW_Biosynth-Accessory"/>
</dbReference>
<comment type="similarity">
    <text evidence="1">Belongs to the CapA family.</text>
</comment>
<evidence type="ECO:0000256" key="1">
    <source>
        <dbReference type="ARBA" id="ARBA00005662"/>
    </source>
</evidence>
<dbReference type="Gene3D" id="3.60.21.10">
    <property type="match status" value="1"/>
</dbReference>
<dbReference type="Pfam" id="PF09587">
    <property type="entry name" value="PGA_cap"/>
    <property type="match status" value="1"/>
</dbReference>
<dbReference type="EMBL" id="PGTN01000023">
    <property type="protein sequence ID" value="PJF48148.1"/>
    <property type="molecule type" value="Genomic_DNA"/>
</dbReference>
<dbReference type="InterPro" id="IPR029052">
    <property type="entry name" value="Metallo-depent_PP-like"/>
</dbReference>
<proteinExistence type="inferred from homology"/>
<sequence length="585" mass="64218">MSLARPAQLDKRHSMIARMLKRIGCCACAALLLAACSSAPQPEPTPEIAVTFYPTATPTPEPTPTPIPVETIWIDPALPTSWRESLAQQVSDFARQAASAQRQVAMTDNPNADVRISIGDAGAPLITHTLAVAAPFPTVADGIASADFIRFWRGEPAALAGLSDDGQTPPTLFLDPETRVALTLLLGPLAESPNVQVVPSAEVISATWAARPAAFAVVPFDRLEGRWKLLQVDGVNLFEREADMSAYPFTLRVRAQGKPALIAEIAAAVPTADNRDLNKMAIVAMTGVTALVRGTAVRMEEKGITYPAEKIRDWLTTADITHISNEVSFWENCPPPSFKSGVVMCSDPRYIELLRYVGADVIELTGNHLWDYGYQHLIPTIEMYEKEGWGYFGGGRDLADALKPLTITVNGNRIAFIGCNYFGANWATERLPGSAPCSPNDPKDLTHQIETIRQLKAEGYNVIATLQYEEYYFYESTPQQRRDFAALRDAGAVVVNGSQGHHVQGFDVNADGFIHWGTGNIFFGDQTFSRGALTTMVDRHVFYDNRYLGADLRTAFIEDLSQPRPMTPEERAELLRTLFAVSRFQ</sequence>
<dbReference type="PANTHER" id="PTHR33393">
    <property type="entry name" value="POLYGLUTAMINE SYNTHESIS ACCESSORY PROTEIN RV0574C-RELATED"/>
    <property type="match status" value="1"/>
</dbReference>
<dbReference type="SUPFAM" id="SSF56300">
    <property type="entry name" value="Metallo-dependent phosphatases"/>
    <property type="match status" value="1"/>
</dbReference>
<evidence type="ECO:0000313" key="4">
    <source>
        <dbReference type="Proteomes" id="UP000230790"/>
    </source>
</evidence>
<dbReference type="Proteomes" id="UP000230790">
    <property type="component" value="Unassembled WGS sequence"/>
</dbReference>
<name>A0A2M8QEF9_9CHLR</name>
<gene>
    <name evidence="3" type="ORF">CUN48_05120</name>
</gene>
<dbReference type="PANTHER" id="PTHR33393:SF13">
    <property type="entry name" value="PGA BIOSYNTHESIS PROTEIN CAPA"/>
    <property type="match status" value="1"/>
</dbReference>
<accession>A0A2M8QEF9</accession>
<feature type="domain" description="Capsule synthesis protein CapA" evidence="2">
    <location>
        <begin position="282"/>
        <end position="525"/>
    </location>
</feature>
<organism evidence="3 4">
    <name type="scientific">Candidatus Thermofonsia Clade 3 bacterium</name>
    <dbReference type="NCBI Taxonomy" id="2364212"/>
    <lineage>
        <taxon>Bacteria</taxon>
        <taxon>Bacillati</taxon>
        <taxon>Chloroflexota</taxon>
        <taxon>Candidatus Thermofontia</taxon>
        <taxon>Candidatus Thermofonsia Clade 3</taxon>
    </lineage>
</organism>
<evidence type="ECO:0000259" key="2">
    <source>
        <dbReference type="SMART" id="SM00854"/>
    </source>
</evidence>
<protein>
    <recommendedName>
        <fullName evidence="2">Capsule synthesis protein CapA domain-containing protein</fullName>
    </recommendedName>
</protein>
<evidence type="ECO:0000313" key="3">
    <source>
        <dbReference type="EMBL" id="PJF48148.1"/>
    </source>
</evidence>
<dbReference type="AlphaFoldDB" id="A0A2M8QEF9"/>